<dbReference type="AlphaFoldDB" id="A0A5C4M7N4"/>
<organism evidence="1 2">
    <name type="scientific">Amycolatopsis alkalitolerans</name>
    <dbReference type="NCBI Taxonomy" id="2547244"/>
    <lineage>
        <taxon>Bacteria</taxon>
        <taxon>Bacillati</taxon>
        <taxon>Actinomycetota</taxon>
        <taxon>Actinomycetes</taxon>
        <taxon>Pseudonocardiales</taxon>
        <taxon>Pseudonocardiaceae</taxon>
        <taxon>Amycolatopsis</taxon>
    </lineage>
</organism>
<evidence type="ECO:0000313" key="1">
    <source>
        <dbReference type="EMBL" id="TNC28061.1"/>
    </source>
</evidence>
<evidence type="ECO:0000313" key="2">
    <source>
        <dbReference type="Proteomes" id="UP000305546"/>
    </source>
</evidence>
<evidence type="ECO:0008006" key="3">
    <source>
        <dbReference type="Google" id="ProtNLM"/>
    </source>
</evidence>
<gene>
    <name evidence="1" type="ORF">FG385_06420</name>
</gene>
<protein>
    <recommendedName>
        <fullName evidence="3">DUF2867 domain-containing protein</fullName>
    </recommendedName>
</protein>
<dbReference type="Proteomes" id="UP000305546">
    <property type="component" value="Unassembled WGS sequence"/>
</dbReference>
<proteinExistence type="predicted"/>
<reference evidence="1 2" key="1">
    <citation type="submission" date="2019-06" db="EMBL/GenBank/DDBJ databases">
        <title>Amycolatopsis alkalitolerans sp. nov., isolated from Gastrodia elata Blume.</title>
        <authorList>
            <person name="Narsing Rao M.P."/>
            <person name="Li W.J."/>
        </authorList>
    </citation>
    <scope>NUCLEOTIDE SEQUENCE [LARGE SCALE GENOMIC DNA]</scope>
    <source>
        <strain evidence="1 2">SYSUP0005</strain>
    </source>
</reference>
<dbReference type="EMBL" id="VDFW01000004">
    <property type="protein sequence ID" value="TNC28061.1"/>
    <property type="molecule type" value="Genomic_DNA"/>
</dbReference>
<dbReference type="OrthoDB" id="5464833at2"/>
<keyword evidence="2" id="KW-1185">Reference proteome</keyword>
<sequence length="176" mass="19703">MTVQNATPALLDHFTPHVDFGLREQLLTGTRPGGIGAKLDELPAAFRAPLEVPSPLRPREFAPGFDEILAHAPWTVLGRRPGRELVLGAAGRFWTAFSAWESIAAREFPAFSRPRRGTIAIAFVHQPYDEEQALLTFEARATTTDPVGYRWAGWYWQAVEPTARSVIRRLLRWVAS</sequence>
<name>A0A5C4M7N4_9PSEU</name>
<accession>A0A5C4M7N4</accession>
<dbReference type="RefSeq" id="WP_139095678.1">
    <property type="nucleotide sequence ID" value="NZ_VDFW01000004.1"/>
</dbReference>
<comment type="caution">
    <text evidence="1">The sequence shown here is derived from an EMBL/GenBank/DDBJ whole genome shotgun (WGS) entry which is preliminary data.</text>
</comment>